<dbReference type="RefSeq" id="XP_040766748.1">
    <property type="nucleotide sequence ID" value="XM_040902994.1"/>
</dbReference>
<dbReference type="GeneID" id="63820025"/>
<proteinExistence type="predicted"/>
<accession>A0A165FI66</accession>
<keyword evidence="3" id="KW-1185">Reference proteome</keyword>
<name>A0A165FI66_9APHY</name>
<dbReference type="AlphaFoldDB" id="A0A165FI66"/>
<evidence type="ECO:0000313" key="3">
    <source>
        <dbReference type="Proteomes" id="UP000076871"/>
    </source>
</evidence>
<evidence type="ECO:0000256" key="1">
    <source>
        <dbReference type="SAM" id="MobiDB-lite"/>
    </source>
</evidence>
<evidence type="ECO:0000313" key="2">
    <source>
        <dbReference type="EMBL" id="KZT09008.1"/>
    </source>
</evidence>
<gene>
    <name evidence="2" type="ORF">LAESUDRAFT_569400</name>
</gene>
<reference evidence="2 3" key="1">
    <citation type="journal article" date="2016" name="Mol. Biol. Evol.">
        <title>Comparative Genomics of Early-Diverging Mushroom-Forming Fungi Provides Insights into the Origins of Lignocellulose Decay Capabilities.</title>
        <authorList>
            <person name="Nagy L.G."/>
            <person name="Riley R."/>
            <person name="Tritt A."/>
            <person name="Adam C."/>
            <person name="Daum C."/>
            <person name="Floudas D."/>
            <person name="Sun H."/>
            <person name="Yadav J.S."/>
            <person name="Pangilinan J."/>
            <person name="Larsson K.H."/>
            <person name="Matsuura K."/>
            <person name="Barry K."/>
            <person name="Labutti K."/>
            <person name="Kuo R."/>
            <person name="Ohm R.A."/>
            <person name="Bhattacharya S.S."/>
            <person name="Shirouzu T."/>
            <person name="Yoshinaga Y."/>
            <person name="Martin F.M."/>
            <person name="Grigoriev I.V."/>
            <person name="Hibbett D.S."/>
        </authorList>
    </citation>
    <scope>NUCLEOTIDE SEQUENCE [LARGE SCALE GENOMIC DNA]</scope>
    <source>
        <strain evidence="2 3">93-53</strain>
    </source>
</reference>
<sequence>MRQGLLQPIPLLLHTICRAFSNISCRRKKKRSPGNGHERPVSNPGATTFLPSSTLCCVHHIGIRRHSSLGSHTCSSLTRTLIVELQTRLPVQCHKIPRRERGRT</sequence>
<organism evidence="2 3">
    <name type="scientific">Laetiporus sulphureus 93-53</name>
    <dbReference type="NCBI Taxonomy" id="1314785"/>
    <lineage>
        <taxon>Eukaryota</taxon>
        <taxon>Fungi</taxon>
        <taxon>Dikarya</taxon>
        <taxon>Basidiomycota</taxon>
        <taxon>Agaricomycotina</taxon>
        <taxon>Agaricomycetes</taxon>
        <taxon>Polyporales</taxon>
        <taxon>Laetiporus</taxon>
    </lineage>
</organism>
<dbReference type="InParanoid" id="A0A165FI66"/>
<dbReference type="Proteomes" id="UP000076871">
    <property type="component" value="Unassembled WGS sequence"/>
</dbReference>
<dbReference type="EMBL" id="KV427613">
    <property type="protein sequence ID" value="KZT09008.1"/>
    <property type="molecule type" value="Genomic_DNA"/>
</dbReference>
<feature type="region of interest" description="Disordered" evidence="1">
    <location>
        <begin position="27"/>
        <end position="48"/>
    </location>
</feature>
<protein>
    <submittedName>
        <fullName evidence="2">Uncharacterized protein</fullName>
    </submittedName>
</protein>